<feature type="domain" description="NACHT" evidence="6">
    <location>
        <begin position="174"/>
        <end position="467"/>
    </location>
</feature>
<feature type="non-terminal residue" evidence="7">
    <location>
        <position position="613"/>
    </location>
</feature>
<sequence length="613" mass="70811">QQQKGDVEQDQWKLQGGMQYESSPRTGVAQAQSGYTTETPQHVDQEMIFHLQGPSSLSEEDLLLRHSTSVFNFGFPILPYFVERQGLCYESWRHSEISKEKLVKPDKSGFRRKATTSTKTLPKRQGDFGMENRNINIKEYKGIYKYKYKGKERGHLVEIQDLFCPSPDTQKEPQLIVLEGAAGTGKSALARKVRRAWAEGQLYRDRFQHVFYFSCRELAQCKKLSLAELIAKDQTVPAVPIREVLSHHEKLLFILDGIDEPAWVLEEQNPELCLHWNQHQPASLLLTARTTVLKKFIPFLRQPRWVEVLGFSKSGRKKHIYKYFTEEREAITAFNLVKSNPVLSTLCVVPWVSWLVCTCLKQQMDWGEDLSLTSRTTTEFYLKYLSQAFSGYALGNQLRALCSLAAEGICRRRNLFSERDFWIQELTDDDITIFLKIGILQKQPGSLSYSFAHVYLQEFFAAMFYVLENNVPRRGYINIYGIVEALKKVYGRHDLFEAPIVRFLFGLSSKRGIREMQKIFAYTLLQKTGLYLQRHILKEIQHHEPYALSLLHCLYETQDGDLLTDTNINHLVVQTDVELMVVTFCIKFCHHVKRLQLKACGQQGHTLAAPSMV</sequence>
<evidence type="ECO:0000313" key="7">
    <source>
        <dbReference type="EMBL" id="KAK7804146.1"/>
    </source>
</evidence>
<dbReference type="InterPro" id="IPR027417">
    <property type="entry name" value="P-loop_NTPase"/>
</dbReference>
<name>A0AAW0HNQ1_MYOGA</name>
<gene>
    <name evidence="7" type="ORF">U0070_022454</name>
</gene>
<evidence type="ECO:0000256" key="3">
    <source>
        <dbReference type="ARBA" id="ARBA00022741"/>
    </source>
</evidence>
<feature type="compositionally biased region" description="Basic and acidic residues" evidence="5">
    <location>
        <begin position="1"/>
        <end position="11"/>
    </location>
</feature>
<evidence type="ECO:0000313" key="8">
    <source>
        <dbReference type="Proteomes" id="UP001488838"/>
    </source>
</evidence>
<protein>
    <recommendedName>
        <fullName evidence="6">NACHT domain-containing protein</fullName>
    </recommendedName>
</protein>
<evidence type="ECO:0000256" key="2">
    <source>
        <dbReference type="ARBA" id="ARBA00022737"/>
    </source>
</evidence>
<comment type="caution">
    <text evidence="7">The sequence shown here is derived from an EMBL/GenBank/DDBJ whole genome shotgun (WGS) entry which is preliminary data.</text>
</comment>
<dbReference type="InterPro" id="IPR041267">
    <property type="entry name" value="NLRP_HD2"/>
</dbReference>
<organism evidence="7 8">
    <name type="scientific">Myodes glareolus</name>
    <name type="common">Bank vole</name>
    <name type="synonym">Clethrionomys glareolus</name>
    <dbReference type="NCBI Taxonomy" id="447135"/>
    <lineage>
        <taxon>Eukaryota</taxon>
        <taxon>Metazoa</taxon>
        <taxon>Chordata</taxon>
        <taxon>Craniata</taxon>
        <taxon>Vertebrata</taxon>
        <taxon>Euteleostomi</taxon>
        <taxon>Mammalia</taxon>
        <taxon>Eutheria</taxon>
        <taxon>Euarchontoglires</taxon>
        <taxon>Glires</taxon>
        <taxon>Rodentia</taxon>
        <taxon>Myomorpha</taxon>
        <taxon>Muroidea</taxon>
        <taxon>Cricetidae</taxon>
        <taxon>Arvicolinae</taxon>
        <taxon>Myodes</taxon>
    </lineage>
</organism>
<keyword evidence="2" id="KW-0677">Repeat</keyword>
<dbReference type="Pfam" id="PF05729">
    <property type="entry name" value="NACHT"/>
    <property type="match status" value="1"/>
</dbReference>
<feature type="non-terminal residue" evidence="7">
    <location>
        <position position="1"/>
    </location>
</feature>
<dbReference type="PROSITE" id="PS50837">
    <property type="entry name" value="NACHT"/>
    <property type="match status" value="1"/>
</dbReference>
<evidence type="ECO:0000259" key="6">
    <source>
        <dbReference type="PROSITE" id="PS50837"/>
    </source>
</evidence>
<keyword evidence="4" id="KW-0067">ATP-binding</keyword>
<keyword evidence="8" id="KW-1185">Reference proteome</keyword>
<dbReference type="GO" id="GO:0005737">
    <property type="term" value="C:cytoplasm"/>
    <property type="evidence" value="ECO:0007669"/>
    <property type="project" value="TreeGrafter"/>
</dbReference>
<evidence type="ECO:0000256" key="4">
    <source>
        <dbReference type="ARBA" id="ARBA00022840"/>
    </source>
</evidence>
<dbReference type="EMBL" id="JBBHLL010000391">
    <property type="protein sequence ID" value="KAK7804146.1"/>
    <property type="molecule type" value="Genomic_DNA"/>
</dbReference>
<dbReference type="AlphaFoldDB" id="A0AAW0HNQ1"/>
<keyword evidence="1" id="KW-0433">Leucine-rich repeat</keyword>
<evidence type="ECO:0000256" key="5">
    <source>
        <dbReference type="SAM" id="MobiDB-lite"/>
    </source>
</evidence>
<keyword evidence="3" id="KW-0547">Nucleotide-binding</keyword>
<dbReference type="SUPFAM" id="SSF52540">
    <property type="entry name" value="P-loop containing nucleoside triphosphate hydrolases"/>
    <property type="match status" value="1"/>
</dbReference>
<dbReference type="GO" id="GO:0005524">
    <property type="term" value="F:ATP binding"/>
    <property type="evidence" value="ECO:0007669"/>
    <property type="project" value="UniProtKB-KW"/>
</dbReference>
<dbReference type="Proteomes" id="UP001488838">
    <property type="component" value="Unassembled WGS sequence"/>
</dbReference>
<evidence type="ECO:0000256" key="1">
    <source>
        <dbReference type="ARBA" id="ARBA00022614"/>
    </source>
</evidence>
<accession>A0AAW0HNQ1</accession>
<feature type="compositionally biased region" description="Polar residues" evidence="5">
    <location>
        <begin position="20"/>
        <end position="38"/>
    </location>
</feature>
<dbReference type="InterPro" id="IPR007111">
    <property type="entry name" value="NACHT_NTPase"/>
</dbReference>
<dbReference type="InterPro" id="IPR041075">
    <property type="entry name" value="NOD1/2_WH"/>
</dbReference>
<dbReference type="Pfam" id="PF17776">
    <property type="entry name" value="NLRC4_HD2"/>
    <property type="match status" value="1"/>
</dbReference>
<feature type="region of interest" description="Disordered" evidence="5">
    <location>
        <begin position="108"/>
        <end position="127"/>
    </location>
</feature>
<dbReference type="GO" id="GO:0050727">
    <property type="term" value="P:regulation of inflammatory response"/>
    <property type="evidence" value="ECO:0007669"/>
    <property type="project" value="TreeGrafter"/>
</dbReference>
<dbReference type="PANTHER" id="PTHR45690:SF15">
    <property type="entry name" value="NACHT, LRR AND PYD DOMAINS-CONTAINING PROTEIN 14"/>
    <property type="match status" value="1"/>
</dbReference>
<dbReference type="PANTHER" id="PTHR45690">
    <property type="entry name" value="NACHT, LRR AND PYD DOMAINS-CONTAINING PROTEIN 12"/>
    <property type="match status" value="1"/>
</dbReference>
<reference evidence="7 8" key="1">
    <citation type="journal article" date="2023" name="bioRxiv">
        <title>Conserved and derived expression patterns and positive selection on dental genes reveal complex evolutionary context of ever-growing rodent molars.</title>
        <authorList>
            <person name="Calamari Z.T."/>
            <person name="Song A."/>
            <person name="Cohen E."/>
            <person name="Akter M."/>
            <person name="Roy R.D."/>
            <person name="Hallikas O."/>
            <person name="Christensen M.M."/>
            <person name="Li P."/>
            <person name="Marangoni P."/>
            <person name="Jernvall J."/>
            <person name="Klein O.D."/>
        </authorList>
    </citation>
    <scope>NUCLEOTIDE SEQUENCE [LARGE SCALE GENOMIC DNA]</scope>
    <source>
        <strain evidence="7">V071</strain>
    </source>
</reference>
<dbReference type="Gene3D" id="3.40.50.300">
    <property type="entry name" value="P-loop containing nucleotide triphosphate hydrolases"/>
    <property type="match status" value="1"/>
</dbReference>
<proteinExistence type="predicted"/>
<feature type="region of interest" description="Disordered" evidence="5">
    <location>
        <begin position="1"/>
        <end position="38"/>
    </location>
</feature>
<dbReference type="Pfam" id="PF17779">
    <property type="entry name" value="WHD_NOD2"/>
    <property type="match status" value="1"/>
</dbReference>
<dbReference type="InterPro" id="IPR050637">
    <property type="entry name" value="NLRP_innate_immun_reg"/>
</dbReference>